<dbReference type="PROSITE" id="PS50109">
    <property type="entry name" value="HIS_KIN"/>
    <property type="match status" value="1"/>
</dbReference>
<evidence type="ECO:0000256" key="4">
    <source>
        <dbReference type="ARBA" id="ARBA00022475"/>
    </source>
</evidence>
<dbReference type="Pfam" id="PF00512">
    <property type="entry name" value="HisKA"/>
    <property type="match status" value="1"/>
</dbReference>
<evidence type="ECO:0000256" key="3">
    <source>
        <dbReference type="ARBA" id="ARBA00012438"/>
    </source>
</evidence>
<evidence type="ECO:0000259" key="18">
    <source>
        <dbReference type="PROSITE" id="PS50109"/>
    </source>
</evidence>
<dbReference type="SMART" id="SM00304">
    <property type="entry name" value="HAMP"/>
    <property type="match status" value="1"/>
</dbReference>
<evidence type="ECO:0000256" key="13">
    <source>
        <dbReference type="ARBA" id="ARBA00023026"/>
    </source>
</evidence>
<evidence type="ECO:0000256" key="15">
    <source>
        <dbReference type="ARBA" id="ARBA00037219"/>
    </source>
</evidence>
<keyword evidence="9 20" id="KW-0418">Kinase</keyword>
<dbReference type="SMART" id="SM00388">
    <property type="entry name" value="HisKA"/>
    <property type="match status" value="1"/>
</dbReference>
<evidence type="ECO:0000313" key="20">
    <source>
        <dbReference type="EMBL" id="MBP1969988.1"/>
    </source>
</evidence>
<evidence type="ECO:0000256" key="9">
    <source>
        <dbReference type="ARBA" id="ARBA00022777"/>
    </source>
</evidence>
<evidence type="ECO:0000256" key="14">
    <source>
        <dbReference type="ARBA" id="ARBA00023136"/>
    </source>
</evidence>
<name>A0ABS4IGB0_9BACI</name>
<dbReference type="Pfam" id="PF02518">
    <property type="entry name" value="HATPase_c"/>
    <property type="match status" value="1"/>
</dbReference>
<dbReference type="Proteomes" id="UP001519345">
    <property type="component" value="Unassembled WGS sequence"/>
</dbReference>
<dbReference type="CDD" id="cd00082">
    <property type="entry name" value="HisKA"/>
    <property type="match status" value="1"/>
</dbReference>
<dbReference type="PROSITE" id="PS50885">
    <property type="entry name" value="HAMP"/>
    <property type="match status" value="1"/>
</dbReference>
<evidence type="ECO:0000256" key="8">
    <source>
        <dbReference type="ARBA" id="ARBA00022741"/>
    </source>
</evidence>
<evidence type="ECO:0000256" key="6">
    <source>
        <dbReference type="ARBA" id="ARBA00022679"/>
    </source>
</evidence>
<dbReference type="InterPro" id="IPR050398">
    <property type="entry name" value="HssS/ArlS-like"/>
</dbReference>
<keyword evidence="4" id="KW-1003">Cell membrane</keyword>
<keyword evidence="6" id="KW-0808">Transferase</keyword>
<dbReference type="InterPro" id="IPR003661">
    <property type="entry name" value="HisK_dim/P_dom"/>
</dbReference>
<evidence type="ECO:0000256" key="12">
    <source>
        <dbReference type="ARBA" id="ARBA00023012"/>
    </source>
</evidence>
<feature type="transmembrane region" description="Helical" evidence="17">
    <location>
        <begin position="162"/>
        <end position="187"/>
    </location>
</feature>
<dbReference type="InterPro" id="IPR004358">
    <property type="entry name" value="Sig_transdc_His_kin-like_C"/>
</dbReference>
<keyword evidence="12" id="KW-0902">Two-component regulatory system</keyword>
<gene>
    <name evidence="20" type="ORF">J2Z83_002096</name>
</gene>
<evidence type="ECO:0000256" key="16">
    <source>
        <dbReference type="ARBA" id="ARBA00040841"/>
    </source>
</evidence>
<comment type="caution">
    <text evidence="20">The sequence shown here is derived from an EMBL/GenBank/DDBJ whole genome shotgun (WGS) entry which is preliminary data.</text>
</comment>
<protein>
    <recommendedName>
        <fullName evidence="16">Heme sensor protein HssS</fullName>
        <ecNumber evidence="3">2.7.13.3</ecNumber>
    </recommendedName>
</protein>
<sequence>MRTLYVRIIVTTMGIMIASAIIAFAVSNIHYQHYLKPENDQKVTEIAENIVSIYEGNDQHITAYLTAMAELGYKFYLMEEGGEGQTFGEPFESEELNQTHIESVLNGNVYHGIANYPWRPFVTGFFDNELKNTIGVPIQLDGAAHALFVRPDSAQQFGEMRIFLAVMLGLTLLFSFILVVTSTRFIVNPIKRLTEATKKIAAGNYHIKLDVKRRDEIGRLANDFTKMSDKLEQTEEKRQEFVSSVSHEIQSPLTSIQGFSQALREEILSEEESVRYLDIIEKESKRLSALSKQLLTLSFLDRGIENNDMQPFDVAGQLKEVVLATEWQWLEKEIEIEMDVSPATVIGDHELLQQVWMNLVTNAIRYTNQGGRIRIRTVNEKATTTIVIEDTGIGIAEAEILQIFDRFYKVDKARTRTENSTGLGLAIVKKIIELHDGSIMVESELGQGSTFIVNLSKA</sequence>
<comment type="catalytic activity">
    <reaction evidence="1">
        <text>ATP + protein L-histidine = ADP + protein N-phospho-L-histidine.</text>
        <dbReference type="EC" id="2.7.13.3"/>
    </reaction>
</comment>
<comment type="subcellular location">
    <subcellularLocation>
        <location evidence="2">Cell membrane</location>
        <topology evidence="2">Multi-pass membrane protein</topology>
    </subcellularLocation>
</comment>
<reference evidence="20 21" key="1">
    <citation type="submission" date="2021-03" db="EMBL/GenBank/DDBJ databases">
        <title>Genomic Encyclopedia of Type Strains, Phase IV (KMG-IV): sequencing the most valuable type-strain genomes for metagenomic binning, comparative biology and taxonomic classification.</title>
        <authorList>
            <person name="Goeker M."/>
        </authorList>
    </citation>
    <scope>NUCLEOTIDE SEQUENCE [LARGE SCALE GENOMIC DNA]</scope>
    <source>
        <strain evidence="20 21">DSM 25609</strain>
    </source>
</reference>
<dbReference type="PANTHER" id="PTHR45528">
    <property type="entry name" value="SENSOR HISTIDINE KINASE CPXA"/>
    <property type="match status" value="1"/>
</dbReference>
<dbReference type="RefSeq" id="WP_209463146.1">
    <property type="nucleotide sequence ID" value="NZ_CP110224.1"/>
</dbReference>
<dbReference type="GO" id="GO:0016301">
    <property type="term" value="F:kinase activity"/>
    <property type="evidence" value="ECO:0007669"/>
    <property type="project" value="UniProtKB-KW"/>
</dbReference>
<evidence type="ECO:0000256" key="17">
    <source>
        <dbReference type="SAM" id="Phobius"/>
    </source>
</evidence>
<dbReference type="PRINTS" id="PR00344">
    <property type="entry name" value="BCTRLSENSOR"/>
</dbReference>
<accession>A0ABS4IGB0</accession>
<dbReference type="Gene3D" id="6.10.340.10">
    <property type="match status" value="1"/>
</dbReference>
<evidence type="ECO:0000256" key="7">
    <source>
        <dbReference type="ARBA" id="ARBA00022692"/>
    </source>
</evidence>
<dbReference type="EC" id="2.7.13.3" evidence="3"/>
<keyword evidence="14 17" id="KW-0472">Membrane</keyword>
<feature type="domain" description="Histidine kinase" evidence="18">
    <location>
        <begin position="244"/>
        <end position="458"/>
    </location>
</feature>
<keyword evidence="7 17" id="KW-0812">Transmembrane</keyword>
<dbReference type="CDD" id="cd06225">
    <property type="entry name" value="HAMP"/>
    <property type="match status" value="1"/>
</dbReference>
<dbReference type="SUPFAM" id="SSF158472">
    <property type="entry name" value="HAMP domain-like"/>
    <property type="match status" value="1"/>
</dbReference>
<dbReference type="Pfam" id="PF00672">
    <property type="entry name" value="HAMP"/>
    <property type="match status" value="1"/>
</dbReference>
<dbReference type="SMART" id="SM00387">
    <property type="entry name" value="HATPase_c"/>
    <property type="match status" value="1"/>
</dbReference>
<keyword evidence="21" id="KW-1185">Reference proteome</keyword>
<dbReference type="SUPFAM" id="SSF47384">
    <property type="entry name" value="Homodimeric domain of signal transducing histidine kinase"/>
    <property type="match status" value="1"/>
</dbReference>
<dbReference type="InterPro" id="IPR003660">
    <property type="entry name" value="HAMP_dom"/>
</dbReference>
<keyword evidence="8" id="KW-0547">Nucleotide-binding</keyword>
<feature type="transmembrane region" description="Helical" evidence="17">
    <location>
        <begin position="6"/>
        <end position="26"/>
    </location>
</feature>
<dbReference type="InterPro" id="IPR005467">
    <property type="entry name" value="His_kinase_dom"/>
</dbReference>
<dbReference type="EMBL" id="JAGGKX010000009">
    <property type="protein sequence ID" value="MBP1969988.1"/>
    <property type="molecule type" value="Genomic_DNA"/>
</dbReference>
<dbReference type="Gene3D" id="3.30.565.10">
    <property type="entry name" value="Histidine kinase-like ATPase, C-terminal domain"/>
    <property type="match status" value="1"/>
</dbReference>
<dbReference type="SUPFAM" id="SSF55874">
    <property type="entry name" value="ATPase domain of HSP90 chaperone/DNA topoisomerase II/histidine kinase"/>
    <property type="match status" value="1"/>
</dbReference>
<comment type="function">
    <text evidence="15">Member of the two-component regulatory system HssS/HssR involved in intracellular heme homeostasis and tempering of staphylococcal virulence. HssS functions as a heme sensor histidine kinase which is autophosphorylated at a histidine residue and transfers its phosphate group to an aspartate residue of HssR. HssR/HssS activates the expression of hrtAB, an efflux pump, in response to extracellular heme, hemin, hemoglobin or blood.</text>
</comment>
<evidence type="ECO:0000259" key="19">
    <source>
        <dbReference type="PROSITE" id="PS50885"/>
    </source>
</evidence>
<dbReference type="PANTHER" id="PTHR45528:SF11">
    <property type="entry name" value="HISTIDINE KINASE"/>
    <property type="match status" value="1"/>
</dbReference>
<keyword evidence="11 17" id="KW-1133">Transmembrane helix</keyword>
<evidence type="ECO:0000256" key="5">
    <source>
        <dbReference type="ARBA" id="ARBA00022553"/>
    </source>
</evidence>
<evidence type="ECO:0000256" key="11">
    <source>
        <dbReference type="ARBA" id="ARBA00022989"/>
    </source>
</evidence>
<keyword evidence="13" id="KW-0843">Virulence</keyword>
<organism evidence="20 21">
    <name type="scientific">Virgibacillus natechei</name>
    <dbReference type="NCBI Taxonomy" id="1216297"/>
    <lineage>
        <taxon>Bacteria</taxon>
        <taxon>Bacillati</taxon>
        <taxon>Bacillota</taxon>
        <taxon>Bacilli</taxon>
        <taxon>Bacillales</taxon>
        <taxon>Bacillaceae</taxon>
        <taxon>Virgibacillus</taxon>
    </lineage>
</organism>
<dbReference type="InterPro" id="IPR003594">
    <property type="entry name" value="HATPase_dom"/>
</dbReference>
<dbReference type="InterPro" id="IPR036890">
    <property type="entry name" value="HATPase_C_sf"/>
</dbReference>
<evidence type="ECO:0000313" key="21">
    <source>
        <dbReference type="Proteomes" id="UP001519345"/>
    </source>
</evidence>
<keyword evidence="10" id="KW-0067">ATP-binding</keyword>
<dbReference type="InterPro" id="IPR036097">
    <property type="entry name" value="HisK_dim/P_sf"/>
</dbReference>
<evidence type="ECO:0000256" key="1">
    <source>
        <dbReference type="ARBA" id="ARBA00000085"/>
    </source>
</evidence>
<proteinExistence type="predicted"/>
<dbReference type="Gene3D" id="1.10.287.130">
    <property type="match status" value="1"/>
</dbReference>
<keyword evidence="5" id="KW-0597">Phosphoprotein</keyword>
<evidence type="ECO:0000256" key="10">
    <source>
        <dbReference type="ARBA" id="ARBA00022840"/>
    </source>
</evidence>
<evidence type="ECO:0000256" key="2">
    <source>
        <dbReference type="ARBA" id="ARBA00004651"/>
    </source>
</evidence>
<feature type="domain" description="HAMP" evidence="19">
    <location>
        <begin position="184"/>
        <end position="236"/>
    </location>
</feature>